<keyword evidence="4" id="KW-1185">Reference proteome</keyword>
<name>A0A8H8RMJ2_9HELO</name>
<dbReference type="InterPro" id="IPR050523">
    <property type="entry name" value="AKR_Detox_Biosynth"/>
</dbReference>
<dbReference type="Pfam" id="PF00248">
    <property type="entry name" value="Aldo_ket_red"/>
    <property type="match status" value="1"/>
</dbReference>
<dbReference type="AlphaFoldDB" id="A0A8H8RMJ2"/>
<keyword evidence="1" id="KW-0560">Oxidoreductase</keyword>
<evidence type="ECO:0000256" key="1">
    <source>
        <dbReference type="ARBA" id="ARBA00023002"/>
    </source>
</evidence>
<dbReference type="InterPro" id="IPR036812">
    <property type="entry name" value="NAD(P)_OxRdtase_dom_sf"/>
</dbReference>
<dbReference type="EMBL" id="QGMJ01000292">
    <property type="protein sequence ID" value="TVY38315.1"/>
    <property type="molecule type" value="Genomic_DNA"/>
</dbReference>
<dbReference type="PANTHER" id="PTHR43364">
    <property type="entry name" value="NADH-SPECIFIC METHYLGLYOXAL REDUCTASE-RELATED"/>
    <property type="match status" value="1"/>
</dbReference>
<evidence type="ECO:0000313" key="3">
    <source>
        <dbReference type="EMBL" id="TVY38315.1"/>
    </source>
</evidence>
<reference evidence="3 4" key="1">
    <citation type="submission" date="2018-05" db="EMBL/GenBank/DDBJ databases">
        <title>Genome sequencing and assembly of the regulated plant pathogen Lachnellula willkommii and related sister species for the development of diagnostic species identification markers.</title>
        <authorList>
            <person name="Giroux E."/>
            <person name="Bilodeau G."/>
        </authorList>
    </citation>
    <scope>NUCLEOTIDE SEQUENCE [LARGE SCALE GENOMIC DNA]</scope>
    <source>
        <strain evidence="3 4">CBS 197.66</strain>
    </source>
</reference>
<feature type="domain" description="NADP-dependent oxidoreductase" evidence="2">
    <location>
        <begin position="13"/>
        <end position="273"/>
    </location>
</feature>
<gene>
    <name evidence="3" type="primary">sirO_0</name>
    <name evidence="3" type="ORF">LSUB1_G004385</name>
</gene>
<evidence type="ECO:0000259" key="2">
    <source>
        <dbReference type="Pfam" id="PF00248"/>
    </source>
</evidence>
<comment type="caution">
    <text evidence="3">The sequence shown here is derived from an EMBL/GenBank/DDBJ whole genome shotgun (WGS) entry which is preliminary data.</text>
</comment>
<protein>
    <submittedName>
        <fullName evidence="3">Oxidoreductase</fullName>
    </submittedName>
</protein>
<dbReference type="Proteomes" id="UP000462212">
    <property type="component" value="Unassembled WGS sequence"/>
</dbReference>
<organism evidence="3 4">
    <name type="scientific">Lachnellula subtilissima</name>
    <dbReference type="NCBI Taxonomy" id="602034"/>
    <lineage>
        <taxon>Eukaryota</taxon>
        <taxon>Fungi</taxon>
        <taxon>Dikarya</taxon>
        <taxon>Ascomycota</taxon>
        <taxon>Pezizomycotina</taxon>
        <taxon>Leotiomycetes</taxon>
        <taxon>Helotiales</taxon>
        <taxon>Lachnaceae</taxon>
        <taxon>Lachnellula</taxon>
    </lineage>
</organism>
<dbReference type="GO" id="GO:0016491">
    <property type="term" value="F:oxidoreductase activity"/>
    <property type="evidence" value="ECO:0007669"/>
    <property type="project" value="UniProtKB-KW"/>
</dbReference>
<dbReference type="OrthoDB" id="48988at2759"/>
<dbReference type="PANTHER" id="PTHR43364:SF4">
    <property type="entry name" value="NAD(P)-LINKED OXIDOREDUCTASE SUPERFAMILY PROTEIN"/>
    <property type="match status" value="1"/>
</dbReference>
<proteinExistence type="predicted"/>
<evidence type="ECO:0000313" key="4">
    <source>
        <dbReference type="Proteomes" id="UP000462212"/>
    </source>
</evidence>
<accession>A0A8H8RMJ2</accession>
<dbReference type="SUPFAM" id="SSF51430">
    <property type="entry name" value="NAD(P)-linked oxidoreductase"/>
    <property type="match status" value="1"/>
</dbReference>
<dbReference type="InterPro" id="IPR023210">
    <property type="entry name" value="NADP_OxRdtase_dom"/>
</dbReference>
<sequence length="294" mass="32401">MVKVIFLKCVKIYGIKDLDTARVYAGGRSEELLGEAQAYKQFAISTKAPAFSPKSLAEEKIIANCNASLKALGRNKHQPLTLQDYLHGPDHETPLEEQCRAIGKLYSEGKFAKFGVSNISPAEVQKIHDIYTQEQYATPSIYQGAYNPVQRSAEVSLLPLLRKLNMNFYAFSPLAGGMLAKKIDDVMKPAPGTRFDAMKVFGDMYLKNPTLDVLAVLKSSFNEEGITVMEGTMRWLLHHSPLGEQDGVILGASNTGQIDASLTACGKGPLDERLAKVFEDLWAAIRDEPSHVHN</sequence>
<dbReference type="Gene3D" id="3.20.20.100">
    <property type="entry name" value="NADP-dependent oxidoreductase domain"/>
    <property type="match status" value="1"/>
</dbReference>